<dbReference type="GO" id="GO:0003839">
    <property type="term" value="F:gamma-glutamylcyclotransferase activity"/>
    <property type="evidence" value="ECO:0007669"/>
    <property type="project" value="UniProtKB-EC"/>
</dbReference>
<proteinExistence type="predicted"/>
<feature type="binding site" evidence="4">
    <location>
        <position position="328"/>
    </location>
    <ligand>
        <name>substrate</name>
    </ligand>
</feature>
<dbReference type="InterPro" id="IPR036568">
    <property type="entry name" value="GGCT-like_sf"/>
</dbReference>
<dbReference type="PANTHER" id="PTHR12935">
    <property type="entry name" value="GAMMA-GLUTAMYLCYCLOTRANSFERASE"/>
    <property type="match status" value="1"/>
</dbReference>
<evidence type="ECO:0000256" key="4">
    <source>
        <dbReference type="PIRSR" id="PIRSR617939-2"/>
    </source>
</evidence>
<keyword evidence="2" id="KW-0456">Lyase</keyword>
<protein>
    <recommendedName>
        <fullName evidence="1">gamma-glutamylcyclotransferase</fullName>
        <ecNumber evidence="1">4.3.2.9</ecNumber>
    </recommendedName>
</protein>
<evidence type="ECO:0000313" key="6">
    <source>
        <dbReference type="WBParaSite" id="Gr19_v10_g14248.t1"/>
    </source>
</evidence>
<dbReference type="CDD" id="cd06661">
    <property type="entry name" value="GGCT_like"/>
    <property type="match status" value="4"/>
</dbReference>
<reference evidence="6" key="1">
    <citation type="submission" date="2022-11" db="UniProtKB">
        <authorList>
            <consortium name="WormBaseParasite"/>
        </authorList>
    </citation>
    <scope>IDENTIFICATION</scope>
</reference>
<dbReference type="AlphaFoldDB" id="A0A914H8M4"/>
<dbReference type="SUPFAM" id="SSF110857">
    <property type="entry name" value="Gamma-glutamyl cyclotransferase-like"/>
    <property type="match status" value="4"/>
</dbReference>
<evidence type="ECO:0000313" key="5">
    <source>
        <dbReference type="Proteomes" id="UP000887572"/>
    </source>
</evidence>
<feature type="binding site" evidence="4">
    <location>
        <begin position="202"/>
        <end position="207"/>
    </location>
    <ligand>
        <name>substrate</name>
    </ligand>
</feature>
<dbReference type="PANTHER" id="PTHR12935:SF0">
    <property type="entry name" value="GAMMA-GLUTAMYLCYCLOTRANSFERASE"/>
    <property type="match status" value="1"/>
</dbReference>
<dbReference type="WBParaSite" id="Gr19_v10_g14248.t1">
    <property type="protein sequence ID" value="Gr19_v10_g14248.t1"/>
    <property type="gene ID" value="Gr19_v10_g14248"/>
</dbReference>
<name>A0A914H8M4_GLORO</name>
<sequence>MAYSNGIKSDGKFYYFAYGSNLLKERIQVQIKEAEFVAIGVLDNYELAFFDHYDRWHSAVATIEEKIGSSVWGCIWSVPNSFAQELDNQEYCYDKIKVFVQPRLSTIGHFNSQLTGSAPIECHTYQYSNPDRKQDLPSPQYKYVIVTGAEEHGLPAEYIEWLRNNFPDNGYNGTVEVELKALANMPKPPQKIDTESDGKFYYFAYGSNLLEERIQVQIKEAEFVAIGVLDNYELAFFDHYDRWHSAVATIEEKIGSSVWGCIWSVPNSFAQELDNQEYCYDKIKVFVQPRLSTIGHFNSQLTGSAPIECHTYQYSNPDRKQDLPSPQYKYVIVTGAEEHGLPAEYIEWLRNNFPDNGYNGTVEVELKALANMPKPPQKIDTESDGKFYYFAYGSNLLEERIQVQIKEAEFVAIGVLDNYELAFFDHYDRWHSAVATIEEKIGSSVWGCIWSVPNSFAQELDNQEYFFVQPRLSTIGHFNSQLTGSAPIECHTYQYSNPDRKQDLPSPQYKYVIVTGAEEHGLPAEYIEWLRNNFPDNGYNGTVEVELKALANMPKPPQKIDTESDGKFYYFAYGSNLLEERIQVQIKEAEFVAIGVLDNYELAFFDHYDRWHSAVATIEEKIGSSVWGCIWSVPNSFAQELDNQEYFFVQPRLSTIGHFNSQLTGSAPIECHTYQYSNPDRKQDLPSPQYKYVIVTGAEEHGLPAEYIEWLRNNFPDNEYNGTVEVALKALEKMPKPPQKMQTDLDRTEKS</sequence>
<dbReference type="InterPro" id="IPR017939">
    <property type="entry name" value="G-Glutamylcylcotransferase"/>
</dbReference>
<dbReference type="InterPro" id="IPR013024">
    <property type="entry name" value="GGCT-like"/>
</dbReference>
<evidence type="ECO:0000256" key="1">
    <source>
        <dbReference type="ARBA" id="ARBA00012346"/>
    </source>
</evidence>
<keyword evidence="5" id="KW-1185">Reference proteome</keyword>
<evidence type="ECO:0000256" key="2">
    <source>
        <dbReference type="ARBA" id="ARBA00023239"/>
    </source>
</evidence>
<dbReference type="Pfam" id="PF13772">
    <property type="entry name" value="AIG2_2"/>
    <property type="match status" value="4"/>
</dbReference>
<dbReference type="Gene3D" id="3.10.490.10">
    <property type="entry name" value="Gamma-glutamyl cyclotransferase-like"/>
    <property type="match status" value="4"/>
</dbReference>
<feature type="active site" description="Proton acceptor" evidence="3">
    <location>
        <position position="277"/>
    </location>
</feature>
<accession>A0A914H8M4</accession>
<evidence type="ECO:0000256" key="3">
    <source>
        <dbReference type="PIRSR" id="PIRSR617939-1"/>
    </source>
</evidence>
<dbReference type="Proteomes" id="UP000887572">
    <property type="component" value="Unplaced"/>
</dbReference>
<organism evidence="5 6">
    <name type="scientific">Globodera rostochiensis</name>
    <name type="common">Golden nematode worm</name>
    <name type="synonym">Heterodera rostochiensis</name>
    <dbReference type="NCBI Taxonomy" id="31243"/>
    <lineage>
        <taxon>Eukaryota</taxon>
        <taxon>Metazoa</taxon>
        <taxon>Ecdysozoa</taxon>
        <taxon>Nematoda</taxon>
        <taxon>Chromadorea</taxon>
        <taxon>Rhabditida</taxon>
        <taxon>Tylenchina</taxon>
        <taxon>Tylenchomorpha</taxon>
        <taxon>Tylenchoidea</taxon>
        <taxon>Heteroderidae</taxon>
        <taxon>Heteroderinae</taxon>
        <taxon>Globodera</taxon>
    </lineage>
</organism>
<dbReference type="EC" id="4.3.2.9" evidence="1"/>